<name>A0AAD1R333_PELCU</name>
<accession>A0AAD1R333</accession>
<sequence>MVRNKKLSVPGTQPTNSPRRNTGLMDDFIATPVELRGSLAADKMAPASPGSESTEDSLSGGDYVGALSQIRTELTQISQRMLSKADKGTLVQELRAAFREEMSGLRSDLAMLEQRVEEVEAAAQECE</sequence>
<evidence type="ECO:0000256" key="1">
    <source>
        <dbReference type="SAM" id="Coils"/>
    </source>
</evidence>
<feature type="region of interest" description="Disordered" evidence="2">
    <location>
        <begin position="1"/>
        <end position="26"/>
    </location>
</feature>
<dbReference type="AlphaFoldDB" id="A0AAD1R333"/>
<evidence type="ECO:0000313" key="4">
    <source>
        <dbReference type="Proteomes" id="UP001295444"/>
    </source>
</evidence>
<evidence type="ECO:0000313" key="3">
    <source>
        <dbReference type="EMBL" id="CAH2222397.1"/>
    </source>
</evidence>
<feature type="coiled-coil region" evidence="1">
    <location>
        <begin position="95"/>
        <end position="122"/>
    </location>
</feature>
<reference evidence="3" key="1">
    <citation type="submission" date="2022-03" db="EMBL/GenBank/DDBJ databases">
        <authorList>
            <person name="Alioto T."/>
            <person name="Alioto T."/>
            <person name="Gomez Garrido J."/>
        </authorList>
    </citation>
    <scope>NUCLEOTIDE SEQUENCE</scope>
</reference>
<dbReference type="EMBL" id="OW240912">
    <property type="protein sequence ID" value="CAH2222397.1"/>
    <property type="molecule type" value="Genomic_DNA"/>
</dbReference>
<keyword evidence="1" id="KW-0175">Coiled coil</keyword>
<proteinExistence type="predicted"/>
<evidence type="ECO:0000256" key="2">
    <source>
        <dbReference type="SAM" id="MobiDB-lite"/>
    </source>
</evidence>
<keyword evidence="4" id="KW-1185">Reference proteome</keyword>
<organism evidence="3 4">
    <name type="scientific">Pelobates cultripes</name>
    <name type="common">Western spadefoot toad</name>
    <dbReference type="NCBI Taxonomy" id="61616"/>
    <lineage>
        <taxon>Eukaryota</taxon>
        <taxon>Metazoa</taxon>
        <taxon>Chordata</taxon>
        <taxon>Craniata</taxon>
        <taxon>Vertebrata</taxon>
        <taxon>Euteleostomi</taxon>
        <taxon>Amphibia</taxon>
        <taxon>Batrachia</taxon>
        <taxon>Anura</taxon>
        <taxon>Pelobatoidea</taxon>
        <taxon>Pelobatidae</taxon>
        <taxon>Pelobates</taxon>
    </lineage>
</organism>
<dbReference type="Proteomes" id="UP001295444">
    <property type="component" value="Chromosome 01"/>
</dbReference>
<feature type="region of interest" description="Disordered" evidence="2">
    <location>
        <begin position="40"/>
        <end position="60"/>
    </location>
</feature>
<protein>
    <submittedName>
        <fullName evidence="3">Uncharacterized protein</fullName>
    </submittedName>
</protein>
<gene>
    <name evidence="3" type="ORF">PECUL_23A007231</name>
</gene>
<feature type="compositionally biased region" description="Polar residues" evidence="2">
    <location>
        <begin position="10"/>
        <end position="20"/>
    </location>
</feature>